<reference evidence="5" key="1">
    <citation type="submission" date="2020-01" db="EMBL/GenBank/DDBJ databases">
        <title>Draft genome sequence of the Termite Coptotermes fromosanus.</title>
        <authorList>
            <person name="Itakura S."/>
            <person name="Yosikawa Y."/>
            <person name="Umezawa K."/>
        </authorList>
    </citation>
    <scope>NUCLEOTIDE SEQUENCE [LARGE SCALE GENOMIC DNA]</scope>
</reference>
<evidence type="ECO:0000256" key="2">
    <source>
        <dbReference type="ARBA" id="ARBA00022490"/>
    </source>
</evidence>
<name>A0A6L2PWI9_COPFO</name>
<feature type="region of interest" description="Disordered" evidence="3">
    <location>
        <begin position="440"/>
        <end position="473"/>
    </location>
</feature>
<feature type="compositionally biased region" description="Basic and acidic residues" evidence="3">
    <location>
        <begin position="534"/>
        <end position="550"/>
    </location>
</feature>
<feature type="region of interest" description="Disordered" evidence="3">
    <location>
        <begin position="517"/>
        <end position="561"/>
    </location>
</feature>
<evidence type="ECO:0000256" key="1">
    <source>
        <dbReference type="ARBA" id="ARBA00004201"/>
    </source>
</evidence>
<dbReference type="GO" id="GO:0003723">
    <property type="term" value="F:RNA binding"/>
    <property type="evidence" value="ECO:0007669"/>
    <property type="project" value="TreeGrafter"/>
</dbReference>
<proteinExistence type="predicted"/>
<dbReference type="GO" id="GO:0033962">
    <property type="term" value="P:P-body assembly"/>
    <property type="evidence" value="ECO:0007669"/>
    <property type="project" value="TreeGrafter"/>
</dbReference>
<dbReference type="PANTHER" id="PTHR21551">
    <property type="entry name" value="TOPOISOMERASE II-ASSOCIATED PROTEIN PAT1"/>
    <property type="match status" value="1"/>
</dbReference>
<dbReference type="PANTHER" id="PTHR21551:SF0">
    <property type="entry name" value="PROTEIN ASSOCIATED WITH TOPO II RELATED-1, ISOFORM A"/>
    <property type="match status" value="1"/>
</dbReference>
<dbReference type="FunCoup" id="A0A6L2PWI9">
    <property type="interactions" value="716"/>
</dbReference>
<evidence type="ECO:0000313" key="4">
    <source>
        <dbReference type="EMBL" id="GFG34097.1"/>
    </source>
</evidence>
<keyword evidence="2" id="KW-0963">Cytoplasm</keyword>
<comment type="caution">
    <text evidence="4">The sequence shown here is derived from an EMBL/GenBank/DDBJ whole genome shotgun (WGS) entry which is preliminary data.</text>
</comment>
<organism evidence="4 5">
    <name type="scientific">Coptotermes formosanus</name>
    <name type="common">Formosan subterranean termite</name>
    <dbReference type="NCBI Taxonomy" id="36987"/>
    <lineage>
        <taxon>Eukaryota</taxon>
        <taxon>Metazoa</taxon>
        <taxon>Ecdysozoa</taxon>
        <taxon>Arthropoda</taxon>
        <taxon>Hexapoda</taxon>
        <taxon>Insecta</taxon>
        <taxon>Pterygota</taxon>
        <taxon>Neoptera</taxon>
        <taxon>Polyneoptera</taxon>
        <taxon>Dictyoptera</taxon>
        <taxon>Blattodea</taxon>
        <taxon>Blattoidea</taxon>
        <taxon>Termitoidae</taxon>
        <taxon>Rhinotermitidae</taxon>
        <taxon>Coptotermes</taxon>
    </lineage>
</organism>
<comment type="subcellular location">
    <subcellularLocation>
        <location evidence="1">Cytoplasm</location>
        <location evidence="1">P-body</location>
    </subcellularLocation>
</comment>
<dbReference type="InParanoid" id="A0A6L2PWI9"/>
<dbReference type="GO" id="GO:0000932">
    <property type="term" value="C:P-body"/>
    <property type="evidence" value="ECO:0007669"/>
    <property type="project" value="UniProtKB-SubCell"/>
</dbReference>
<evidence type="ECO:0008006" key="6">
    <source>
        <dbReference type="Google" id="ProtNLM"/>
    </source>
</evidence>
<dbReference type="AlphaFoldDB" id="A0A6L2PWI9"/>
<evidence type="ECO:0000313" key="5">
    <source>
        <dbReference type="Proteomes" id="UP000502823"/>
    </source>
</evidence>
<evidence type="ECO:0000256" key="3">
    <source>
        <dbReference type="SAM" id="MobiDB-lite"/>
    </source>
</evidence>
<feature type="compositionally biased region" description="Low complexity" evidence="3">
    <location>
        <begin position="452"/>
        <end position="461"/>
    </location>
</feature>
<dbReference type="Proteomes" id="UP000502823">
    <property type="component" value="Unassembled WGS sequence"/>
</dbReference>
<dbReference type="OrthoDB" id="8251691at2759"/>
<sequence length="945" mass="105277">MKCEAVVKSWKEGRMNCAIHGCKSEELFSTYRAGCLEDELPDEPGQGLDEEEEEVYDALNDETFGSDALEGDWEEDHEKLAEITEQSRIPRNSYNNDTHIDSDDHTDLDLEASISQLVLEDCDDPIVENGEATKPEPLAAPHLPSGSTGADLIESSSYSSSAPSGYSVWGAGKHDSQQQKPVLSGVKNVCTVEELERDLISQRNVVPIAPPPGLSKPPAAMRLEDIERDLTTSNPGVGSTSSFPVVTLGLGRGQPQPNPFTSQDVVVMRNTQNSVPVGPVARGSSITHFASHLTGPVPQPVLGLGRGAAGSATFGQVILPSRILGPHPAALGVPDLRQLQQQNHGLMGSAPNLLRFIPQHLMMQSQQALRHNAKSLGHQNFATENGILQSIHPQCSNLNYRTGFQGPLVDHRMPVPGHFSLRPDHVMGSHYVNNRSASANFSQHHGHRGSYNSHHNSCNSHRQYQHHTENGPGEYDEYAGLMTTKEKQWLLNIQLLQLNTSQPYIDDYYYTVFSSRQPRKNTSHKGSGEICESFGHRERRDSHRDRDQRSDQQQGTSRVYTPAQFENSLGKLQVGSVTAPRKIIDMDVVSHEGLDSTIQSLQRDSRKAKQLLLEIERLYLLLLQVEDLTSLVPEVKQSVTEGKMDLLHKILSSLLVEDRLTSLMCVHKGKLLLLRVLPHLKADGEEEDSQLVQLWSMIFRGLATIGKRDQASDESLLPRFYPHFKTWLSQSQFPALMEVAYSLMPGSRDSSRTTSPVTLVLPAKNVLVYALRNKFGVSSLAAMMERGEMLYPTLEEKQCHEWTSFIQTLIEAVGSVPSPNSFPTPIEPLDTTLLNQHLGRCSSLHIEKYAVLECVFTGHQKVEIKLLKRNILNSFTELEALDVWHNIPIPKTDVYKAADIYMHATLTLQGSSVVFPKLRVFEARLYQLKRDNKDSVITDIDFRTL</sequence>
<dbReference type="GO" id="GO:0000290">
    <property type="term" value="P:deadenylation-dependent decapping of nuclear-transcribed mRNA"/>
    <property type="evidence" value="ECO:0007669"/>
    <property type="project" value="InterPro"/>
</dbReference>
<gene>
    <name evidence="4" type="ORF">Cfor_05554</name>
</gene>
<accession>A0A6L2PWI9</accession>
<protein>
    <recommendedName>
        <fullName evidence="6">mRNA decay factor PAT1 domain-containing protein</fullName>
    </recommendedName>
</protein>
<dbReference type="InterPro" id="IPR039900">
    <property type="entry name" value="Pat1-like"/>
</dbReference>
<dbReference type="EMBL" id="BLKM01000468">
    <property type="protein sequence ID" value="GFG34097.1"/>
    <property type="molecule type" value="Genomic_DNA"/>
</dbReference>
<keyword evidence="5" id="KW-1185">Reference proteome</keyword>